<dbReference type="InterPro" id="IPR015424">
    <property type="entry name" value="PyrdxlP-dep_Trfase"/>
</dbReference>
<evidence type="ECO:0000256" key="3">
    <source>
        <dbReference type="PIRSR" id="PIRSR000390-1"/>
    </source>
</evidence>
<feature type="modified residue" description="N6-(pyridoxal phosphate)lysine" evidence="4">
    <location>
        <position position="199"/>
    </location>
</feature>
<dbReference type="InterPro" id="IPR015422">
    <property type="entry name" value="PyrdxlP-dep_Trfase_small"/>
</dbReference>
<dbReference type="Gene3D" id="3.40.640.10">
    <property type="entry name" value="Type I PLP-dependent aspartate aminotransferase-like (Major domain)"/>
    <property type="match status" value="1"/>
</dbReference>
<keyword evidence="1 4" id="KW-0663">Pyridoxal phosphate</keyword>
<dbReference type="CDD" id="cd00616">
    <property type="entry name" value="AHBA_syn"/>
    <property type="match status" value="1"/>
</dbReference>
<dbReference type="Pfam" id="PF01041">
    <property type="entry name" value="DegT_DnrJ_EryC1"/>
    <property type="match status" value="1"/>
</dbReference>
<evidence type="ECO:0000313" key="6">
    <source>
        <dbReference type="EMBL" id="PIU42223.1"/>
    </source>
</evidence>
<evidence type="ECO:0000256" key="5">
    <source>
        <dbReference type="RuleBase" id="RU004508"/>
    </source>
</evidence>
<dbReference type="SUPFAM" id="SSF53383">
    <property type="entry name" value="PLP-dependent transferases"/>
    <property type="match status" value="1"/>
</dbReference>
<dbReference type="PANTHER" id="PTHR30244:SF9">
    <property type="entry name" value="PROTEIN RV3402C"/>
    <property type="match status" value="1"/>
</dbReference>
<proteinExistence type="inferred from homology"/>
<dbReference type="PIRSF" id="PIRSF000390">
    <property type="entry name" value="PLP_StrS"/>
    <property type="match status" value="1"/>
</dbReference>
<evidence type="ECO:0008006" key="8">
    <source>
        <dbReference type="Google" id="ProtNLM"/>
    </source>
</evidence>
<evidence type="ECO:0000256" key="1">
    <source>
        <dbReference type="ARBA" id="ARBA00022898"/>
    </source>
</evidence>
<dbReference type="GO" id="GO:0030170">
    <property type="term" value="F:pyridoxal phosphate binding"/>
    <property type="evidence" value="ECO:0007669"/>
    <property type="project" value="TreeGrafter"/>
</dbReference>
<comment type="caution">
    <text evidence="6">The sequence shown here is derived from an EMBL/GenBank/DDBJ whole genome shotgun (WGS) entry which is preliminary data.</text>
</comment>
<protein>
    <recommendedName>
        <fullName evidence="8">DegT/DnrJ/EryC1/StrS family aminotransferase</fullName>
    </recommendedName>
</protein>
<feature type="active site" description="Proton acceptor" evidence="3">
    <location>
        <position position="199"/>
    </location>
</feature>
<dbReference type="GO" id="GO:0000271">
    <property type="term" value="P:polysaccharide biosynthetic process"/>
    <property type="evidence" value="ECO:0007669"/>
    <property type="project" value="TreeGrafter"/>
</dbReference>
<sequence length="393" mass="44968">RQHIDYKSMKSARVIKEKSIPFIKPFYPKPQALCKNFRAYFKEGTYNEQTNAILEFEERLSKFLGVKYCVSVCNGTLGLIIALRVLDLKGNVILPSFSFSATAHALTWNGIRPNFVDIDPKTFNLEPKKVKKAVNSRTTAILAAHMFGNPCQIEQLQDIAKQYNLKLIFDSAHALGSTYKNKLIGRFGDLEVFSFHATKLLPVGEGGAVVTNSKKLYEKLKYVRTQGNRGDGNCIIVGLNAKISPYGAMIGLEGLKNFKVKLSGRIKLAQYYFDLLKKIPGIHFQEITECAESNFQYIPIVINKKQFGCSRDRLFDILKRKHIYTRKYFHPPIHKFRCYKHIFNKENLKNTEDISNNILCLPFYDNIKKSTIETVCSNIKKLANRFTLSDEHI</sequence>
<dbReference type="GO" id="GO:0008483">
    <property type="term" value="F:transaminase activity"/>
    <property type="evidence" value="ECO:0007669"/>
    <property type="project" value="TreeGrafter"/>
</dbReference>
<evidence type="ECO:0000256" key="4">
    <source>
        <dbReference type="PIRSR" id="PIRSR000390-2"/>
    </source>
</evidence>
<dbReference type="PANTHER" id="PTHR30244">
    <property type="entry name" value="TRANSAMINASE"/>
    <property type="match status" value="1"/>
</dbReference>
<comment type="similarity">
    <text evidence="2 5">Belongs to the DegT/DnrJ/EryC1 family.</text>
</comment>
<dbReference type="InterPro" id="IPR000653">
    <property type="entry name" value="DegT/StrS_aminotransferase"/>
</dbReference>
<evidence type="ECO:0000313" key="7">
    <source>
        <dbReference type="Proteomes" id="UP000230052"/>
    </source>
</evidence>
<dbReference type="Gene3D" id="3.90.1150.10">
    <property type="entry name" value="Aspartate Aminotransferase, domain 1"/>
    <property type="match status" value="1"/>
</dbReference>
<reference evidence="6 7" key="1">
    <citation type="submission" date="2017-09" db="EMBL/GenBank/DDBJ databases">
        <title>Depth-based differentiation of microbial function through sediment-hosted aquifers and enrichment of novel symbionts in the deep terrestrial subsurface.</title>
        <authorList>
            <person name="Probst A.J."/>
            <person name="Ladd B."/>
            <person name="Jarett J.K."/>
            <person name="Geller-Mcgrath D.E."/>
            <person name="Sieber C.M."/>
            <person name="Emerson J.B."/>
            <person name="Anantharaman K."/>
            <person name="Thomas B.C."/>
            <person name="Malmstrom R."/>
            <person name="Stieglmeier M."/>
            <person name="Klingl A."/>
            <person name="Woyke T."/>
            <person name="Ryan C.M."/>
            <person name="Banfield J.F."/>
        </authorList>
    </citation>
    <scope>NUCLEOTIDE SEQUENCE [LARGE SCALE GENOMIC DNA]</scope>
    <source>
        <strain evidence="6">CG07_land_8_20_14_0_80_42_15</strain>
    </source>
</reference>
<name>A0A2J0L299_9BACT</name>
<dbReference type="EMBL" id="PEWV01000013">
    <property type="protein sequence ID" value="PIU42223.1"/>
    <property type="molecule type" value="Genomic_DNA"/>
</dbReference>
<dbReference type="InterPro" id="IPR015421">
    <property type="entry name" value="PyrdxlP-dep_Trfase_major"/>
</dbReference>
<feature type="non-terminal residue" evidence="6">
    <location>
        <position position="1"/>
    </location>
</feature>
<dbReference type="Proteomes" id="UP000230052">
    <property type="component" value="Unassembled WGS sequence"/>
</dbReference>
<dbReference type="AlphaFoldDB" id="A0A2J0L299"/>
<gene>
    <name evidence="6" type="ORF">COS99_01060</name>
</gene>
<accession>A0A2J0L299</accession>
<evidence type="ECO:0000256" key="2">
    <source>
        <dbReference type="ARBA" id="ARBA00037999"/>
    </source>
</evidence>
<organism evidence="6 7">
    <name type="scientific">Candidatus Aquitaenariimonas noxiae</name>
    <dbReference type="NCBI Taxonomy" id="1974741"/>
    <lineage>
        <taxon>Bacteria</taxon>
        <taxon>Pseudomonadati</taxon>
        <taxon>Candidatus Omnitrophota</taxon>
        <taxon>Candidatus Aquitaenariimonas</taxon>
    </lineage>
</organism>